<dbReference type="EMBL" id="JAEOAH010000003">
    <property type="protein sequence ID" value="MBK3493932.1"/>
    <property type="molecule type" value="Genomic_DNA"/>
</dbReference>
<protein>
    <submittedName>
        <fullName evidence="1">DUF4367 domain-containing protein</fullName>
    </submittedName>
</protein>
<sequence length="169" mass="19566">MKKLCLVLLLLFCFGMEHKEANGEELEKIYLEGGYKQTYEALKEAEDFFKLDISLPTRIPSIAFTHNFGRFTTLGNPQLEITYLNENSGEVHYKILVTSLKYKQEFTADQNVQRMKLNDGSEAVYVITENFDLLVFEKYGLQYTLMVDKIHLDKFTKEALSKIANSINK</sequence>
<evidence type="ECO:0000313" key="1">
    <source>
        <dbReference type="EMBL" id="MBK3493932.1"/>
    </source>
</evidence>
<name>A0ABS1H456_9BACL</name>
<keyword evidence="2" id="KW-1185">Reference proteome</keyword>
<reference evidence="1 2" key="1">
    <citation type="submission" date="2020-12" db="EMBL/GenBank/DDBJ databases">
        <title>YIM B01967 draft genome.</title>
        <authorList>
            <person name="Yan X."/>
        </authorList>
    </citation>
    <scope>NUCLEOTIDE SEQUENCE [LARGE SCALE GENOMIC DNA]</scope>
    <source>
        <strain evidence="1 2">YIM B01967</strain>
    </source>
</reference>
<evidence type="ECO:0000313" key="2">
    <source>
        <dbReference type="Proteomes" id="UP000618943"/>
    </source>
</evidence>
<organism evidence="1 2">
    <name type="scientific">Viridibacillus soli</name>
    <dbReference type="NCBI Taxonomy" id="2798301"/>
    <lineage>
        <taxon>Bacteria</taxon>
        <taxon>Bacillati</taxon>
        <taxon>Bacillota</taxon>
        <taxon>Bacilli</taxon>
        <taxon>Bacillales</taxon>
        <taxon>Caryophanaceae</taxon>
        <taxon>Viridibacillus</taxon>
    </lineage>
</organism>
<proteinExistence type="predicted"/>
<gene>
    <name evidence="1" type="ORF">JFL43_03475</name>
</gene>
<accession>A0ABS1H456</accession>
<comment type="caution">
    <text evidence="1">The sequence shown here is derived from an EMBL/GenBank/DDBJ whole genome shotgun (WGS) entry which is preliminary data.</text>
</comment>
<dbReference type="Proteomes" id="UP000618943">
    <property type="component" value="Unassembled WGS sequence"/>
</dbReference>
<dbReference type="RefSeq" id="WP_200747936.1">
    <property type="nucleotide sequence ID" value="NZ_JAEOAH010000003.1"/>
</dbReference>